<dbReference type="SUPFAM" id="SSF53335">
    <property type="entry name" value="S-adenosyl-L-methionine-dependent methyltransferases"/>
    <property type="match status" value="1"/>
</dbReference>
<keyword evidence="3 6" id="KW-0808">Transferase</keyword>
<gene>
    <name evidence="8" type="ORF">SAMN05421855_101505</name>
</gene>
<dbReference type="Pfam" id="PF05175">
    <property type="entry name" value="MTS"/>
    <property type="match status" value="1"/>
</dbReference>
<dbReference type="Proteomes" id="UP000199321">
    <property type="component" value="Unassembled WGS sequence"/>
</dbReference>
<keyword evidence="4 6" id="KW-0949">S-adenosyl-L-methionine</keyword>
<accession>A0A1G7CS40</accession>
<dbReference type="GO" id="GO:0032259">
    <property type="term" value="P:methylation"/>
    <property type="evidence" value="ECO:0007669"/>
    <property type="project" value="UniProtKB-KW"/>
</dbReference>
<dbReference type="OrthoDB" id="5383291at2"/>
<comment type="subcellular location">
    <subcellularLocation>
        <location evidence="6">Cytoplasm</location>
    </subcellularLocation>
</comment>
<dbReference type="InterPro" id="IPR007848">
    <property type="entry name" value="Small_mtfrase_dom"/>
</dbReference>
<proteinExistence type="inferred from homology"/>
<comment type="catalytic activity">
    <reaction evidence="6">
        <text>adenosine(37) in tRNA1(Val) + S-adenosyl-L-methionine = N(6)-methyladenosine(37) in tRNA1(Val) + S-adenosyl-L-homocysteine + H(+)</text>
        <dbReference type="Rhea" id="RHEA:43160"/>
        <dbReference type="Rhea" id="RHEA-COMP:10369"/>
        <dbReference type="Rhea" id="RHEA-COMP:10370"/>
        <dbReference type="ChEBI" id="CHEBI:15378"/>
        <dbReference type="ChEBI" id="CHEBI:57856"/>
        <dbReference type="ChEBI" id="CHEBI:59789"/>
        <dbReference type="ChEBI" id="CHEBI:74411"/>
        <dbReference type="ChEBI" id="CHEBI:74449"/>
        <dbReference type="EC" id="2.1.1.223"/>
    </reaction>
</comment>
<keyword evidence="9" id="KW-1185">Reference proteome</keyword>
<dbReference type="HAMAP" id="MF_01872">
    <property type="entry name" value="tRNA_methyltr_YfiC"/>
    <property type="match status" value="1"/>
</dbReference>
<evidence type="ECO:0000313" key="8">
    <source>
        <dbReference type="EMBL" id="SDE41580.1"/>
    </source>
</evidence>
<dbReference type="InterPro" id="IPR022882">
    <property type="entry name" value="tRNA_adenine-N6_MeTrfase"/>
</dbReference>
<evidence type="ECO:0000256" key="2">
    <source>
        <dbReference type="ARBA" id="ARBA00022603"/>
    </source>
</evidence>
<evidence type="ECO:0000256" key="1">
    <source>
        <dbReference type="ARBA" id="ARBA00022490"/>
    </source>
</evidence>
<evidence type="ECO:0000259" key="7">
    <source>
        <dbReference type="Pfam" id="PF05175"/>
    </source>
</evidence>
<dbReference type="Gene3D" id="3.40.50.150">
    <property type="entry name" value="Vaccinia Virus protein VP39"/>
    <property type="match status" value="1"/>
</dbReference>
<dbReference type="InterPro" id="IPR002052">
    <property type="entry name" value="DNA_methylase_N6_adenine_CS"/>
</dbReference>
<dbReference type="InterPro" id="IPR029063">
    <property type="entry name" value="SAM-dependent_MTases_sf"/>
</dbReference>
<dbReference type="EMBL" id="FNBA01000001">
    <property type="protein sequence ID" value="SDE41580.1"/>
    <property type="molecule type" value="Genomic_DNA"/>
</dbReference>
<protein>
    <recommendedName>
        <fullName evidence="6">tRNA1(Val) (adenine(37)-N6)-methyltransferase</fullName>
        <ecNumber evidence="6">2.1.1.223</ecNumber>
    </recommendedName>
    <alternativeName>
        <fullName evidence="6">tRNA m6A37 methyltransferase</fullName>
    </alternativeName>
</protein>
<evidence type="ECO:0000256" key="6">
    <source>
        <dbReference type="HAMAP-Rule" id="MF_01872"/>
    </source>
</evidence>
<evidence type="ECO:0000256" key="3">
    <source>
        <dbReference type="ARBA" id="ARBA00022679"/>
    </source>
</evidence>
<dbReference type="CDD" id="cd02440">
    <property type="entry name" value="AdoMet_MTases"/>
    <property type="match status" value="1"/>
</dbReference>
<dbReference type="PANTHER" id="PTHR47739:SF1">
    <property type="entry name" value="TRNA1(VAL) (ADENINE(37)-N6)-METHYLTRANSFERASE"/>
    <property type="match status" value="1"/>
</dbReference>
<dbReference type="GO" id="GO:0016430">
    <property type="term" value="F:tRNA (adenine-N6)-methyltransferase activity"/>
    <property type="evidence" value="ECO:0007669"/>
    <property type="project" value="UniProtKB-UniRule"/>
</dbReference>
<organism evidence="8 9">
    <name type="scientific">Ulvibacter litoralis</name>
    <dbReference type="NCBI Taxonomy" id="227084"/>
    <lineage>
        <taxon>Bacteria</taxon>
        <taxon>Pseudomonadati</taxon>
        <taxon>Bacteroidota</taxon>
        <taxon>Flavobacteriia</taxon>
        <taxon>Flavobacteriales</taxon>
        <taxon>Flavobacteriaceae</taxon>
        <taxon>Ulvibacter</taxon>
    </lineage>
</organism>
<dbReference type="STRING" id="227084.SAMN05421855_101505"/>
<name>A0A1G7CS40_9FLAO</name>
<dbReference type="PROSITE" id="PS00092">
    <property type="entry name" value="N6_MTASE"/>
    <property type="match status" value="1"/>
</dbReference>
<dbReference type="GO" id="GO:0003676">
    <property type="term" value="F:nucleic acid binding"/>
    <property type="evidence" value="ECO:0007669"/>
    <property type="project" value="InterPro"/>
</dbReference>
<dbReference type="RefSeq" id="WP_093140050.1">
    <property type="nucleotide sequence ID" value="NZ_BMWO01000001.1"/>
</dbReference>
<feature type="domain" description="Methyltransferase small" evidence="7">
    <location>
        <begin position="37"/>
        <end position="123"/>
    </location>
</feature>
<dbReference type="AlphaFoldDB" id="A0A1G7CS40"/>
<dbReference type="PANTHER" id="PTHR47739">
    <property type="entry name" value="TRNA1(VAL) (ADENINE(37)-N6)-METHYLTRANSFERASE"/>
    <property type="match status" value="1"/>
</dbReference>
<comment type="similarity">
    <text evidence="6">Belongs to the methyltransferase superfamily. tRNA (adenine-N(6)-)-methyltransferase family.</text>
</comment>
<keyword evidence="1 6" id="KW-0963">Cytoplasm</keyword>
<sequence>MSLPFQFKEFTIAQDRCAMKIGTDGVLLGAWTSIENNPNSILDLGTGTGIIALQLAQRSYCDQIDAVEIDTDAYEQCTDNFENSPWADRLFCYHASAQEFAMEIEESYDLIVSNPPFYSEDYKTDDKARDTARFTDALPFEHLIGCVHQLLSEAGTFALILPKKEEENFISMAAEAGLFPKRICRVKGTPTSEEKRSMITFTFQKTSPKLESLTLEISRHEYTEDYKNLVKDFYLKM</sequence>
<dbReference type="EC" id="2.1.1.223" evidence="6"/>
<evidence type="ECO:0000256" key="5">
    <source>
        <dbReference type="ARBA" id="ARBA00022694"/>
    </source>
</evidence>
<keyword evidence="2 6" id="KW-0489">Methyltransferase</keyword>
<evidence type="ECO:0000256" key="4">
    <source>
        <dbReference type="ARBA" id="ARBA00022691"/>
    </source>
</evidence>
<evidence type="ECO:0000313" key="9">
    <source>
        <dbReference type="Proteomes" id="UP000199321"/>
    </source>
</evidence>
<dbReference type="InterPro" id="IPR050210">
    <property type="entry name" value="tRNA_Adenine-N(6)_MTase"/>
</dbReference>
<dbReference type="GO" id="GO:0008033">
    <property type="term" value="P:tRNA processing"/>
    <property type="evidence" value="ECO:0007669"/>
    <property type="project" value="UniProtKB-UniRule"/>
</dbReference>
<keyword evidence="5 6" id="KW-0819">tRNA processing</keyword>
<reference evidence="8 9" key="1">
    <citation type="submission" date="2016-10" db="EMBL/GenBank/DDBJ databases">
        <authorList>
            <person name="de Groot N.N."/>
        </authorList>
    </citation>
    <scope>NUCLEOTIDE SEQUENCE [LARGE SCALE GENOMIC DNA]</scope>
    <source>
        <strain evidence="8 9">DSM 16195</strain>
    </source>
</reference>
<comment type="function">
    <text evidence="6">Specifically methylates the adenine in position 37 of tRNA(1)(Val) (anticodon cmo5UAC).</text>
</comment>
<dbReference type="GO" id="GO:0005737">
    <property type="term" value="C:cytoplasm"/>
    <property type="evidence" value="ECO:0007669"/>
    <property type="project" value="UniProtKB-SubCell"/>
</dbReference>